<dbReference type="EMBL" id="MHTL01000011">
    <property type="protein sequence ID" value="OHA60593.1"/>
    <property type="molecule type" value="Genomic_DNA"/>
</dbReference>
<sequence length="89" mass="10266">MFPNSKNFPFLFFVVLLYLFVPRHISCNFFQPITFANGWNATMLFTPVPKAGINKNNYFPLFQNNIRLPKVFAGVFAVAKAKFPKLFAK</sequence>
<reference evidence="1 2" key="1">
    <citation type="journal article" date="2016" name="Nat. Commun.">
        <title>Thousands of microbial genomes shed light on interconnected biogeochemical processes in an aquifer system.</title>
        <authorList>
            <person name="Anantharaman K."/>
            <person name="Brown C.T."/>
            <person name="Hug L.A."/>
            <person name="Sharon I."/>
            <person name="Castelle C.J."/>
            <person name="Probst A.J."/>
            <person name="Thomas B.C."/>
            <person name="Singh A."/>
            <person name="Wilkins M.J."/>
            <person name="Karaoz U."/>
            <person name="Brodie E.L."/>
            <person name="Williams K.H."/>
            <person name="Hubbard S.S."/>
            <person name="Banfield J.F."/>
        </authorList>
    </citation>
    <scope>NUCLEOTIDE SEQUENCE [LARGE SCALE GENOMIC DNA]</scope>
</reference>
<evidence type="ECO:0000313" key="2">
    <source>
        <dbReference type="Proteomes" id="UP000177090"/>
    </source>
</evidence>
<comment type="caution">
    <text evidence="1">The sequence shown here is derived from an EMBL/GenBank/DDBJ whole genome shotgun (WGS) entry which is preliminary data.</text>
</comment>
<dbReference type="Proteomes" id="UP000177090">
    <property type="component" value="Unassembled WGS sequence"/>
</dbReference>
<dbReference type="AlphaFoldDB" id="A0A1G2QJL1"/>
<gene>
    <name evidence="1" type="ORF">A2569_00770</name>
</gene>
<evidence type="ECO:0000313" key="1">
    <source>
        <dbReference type="EMBL" id="OHA60593.1"/>
    </source>
</evidence>
<proteinExistence type="predicted"/>
<organism evidence="1 2">
    <name type="scientific">Candidatus Vogelbacteria bacterium RIFOXYD1_FULL_51_18</name>
    <dbReference type="NCBI Taxonomy" id="1802440"/>
    <lineage>
        <taxon>Bacteria</taxon>
        <taxon>Candidatus Vogeliibacteriota</taxon>
    </lineage>
</organism>
<accession>A0A1G2QJL1</accession>
<protein>
    <submittedName>
        <fullName evidence="1">Uncharacterized protein</fullName>
    </submittedName>
</protein>
<name>A0A1G2QJL1_9BACT</name>